<dbReference type="EMBL" id="JAPNKA010000001">
    <property type="protein sequence ID" value="MCY1078053.1"/>
    <property type="molecule type" value="Genomic_DNA"/>
</dbReference>
<dbReference type="CDD" id="cd02696">
    <property type="entry name" value="MurNAc-LAA"/>
    <property type="match status" value="1"/>
</dbReference>
<dbReference type="RefSeq" id="WP_267536849.1">
    <property type="nucleotide sequence ID" value="NZ_JAPNKA010000001.1"/>
</dbReference>
<evidence type="ECO:0000256" key="1">
    <source>
        <dbReference type="ARBA" id="ARBA00001561"/>
    </source>
</evidence>
<dbReference type="GO" id="GO:0008745">
    <property type="term" value="F:N-acetylmuramoyl-L-alanine amidase activity"/>
    <property type="evidence" value="ECO:0007669"/>
    <property type="project" value="UniProtKB-EC"/>
</dbReference>
<evidence type="ECO:0000259" key="6">
    <source>
        <dbReference type="SMART" id="SM00646"/>
    </source>
</evidence>
<feature type="domain" description="MurNAc-LAA" evidence="6">
    <location>
        <begin position="432"/>
        <end position="583"/>
    </location>
</feature>
<evidence type="ECO:0000256" key="4">
    <source>
        <dbReference type="SAM" id="MobiDB-lite"/>
    </source>
</evidence>
<dbReference type="PANTHER" id="PTHR30404:SF0">
    <property type="entry name" value="N-ACETYLMURAMOYL-L-ALANINE AMIDASE AMIC"/>
    <property type="match status" value="1"/>
</dbReference>
<dbReference type="SUPFAM" id="SSF53187">
    <property type="entry name" value="Zn-dependent exopeptidases"/>
    <property type="match status" value="1"/>
</dbReference>
<proteinExistence type="predicted"/>
<dbReference type="Gene3D" id="1.25.40.10">
    <property type="entry name" value="Tetratricopeptide repeat domain"/>
    <property type="match status" value="1"/>
</dbReference>
<dbReference type="PANTHER" id="PTHR30404">
    <property type="entry name" value="N-ACETYLMURAMOYL-L-ALANINE AMIDASE"/>
    <property type="match status" value="1"/>
</dbReference>
<gene>
    <name evidence="7" type="ORF">OV287_26620</name>
</gene>
<evidence type="ECO:0000313" key="8">
    <source>
        <dbReference type="Proteomes" id="UP001207654"/>
    </source>
</evidence>
<accession>A0ABT4A8R8</accession>
<name>A0ABT4A8R8_9BACT</name>
<protein>
    <recommendedName>
        <fullName evidence="2">N-acetylmuramoyl-L-alanine amidase</fullName>
        <ecNumber evidence="2">3.5.1.28</ecNumber>
    </recommendedName>
</protein>
<dbReference type="Pfam" id="PF01520">
    <property type="entry name" value="Amidase_3"/>
    <property type="match status" value="1"/>
</dbReference>
<dbReference type="InterPro" id="IPR050695">
    <property type="entry name" value="N-acetylmuramoyl_amidase_3"/>
</dbReference>
<keyword evidence="8" id="KW-1185">Reference proteome</keyword>
<dbReference type="SMART" id="SM00646">
    <property type="entry name" value="Ami_3"/>
    <property type="match status" value="1"/>
</dbReference>
<dbReference type="InterPro" id="IPR002508">
    <property type="entry name" value="MurNAc-LAA_cat"/>
</dbReference>
<dbReference type="EC" id="3.5.1.28" evidence="2"/>
<comment type="catalytic activity">
    <reaction evidence="1">
        <text>Hydrolyzes the link between N-acetylmuramoyl residues and L-amino acid residues in certain cell-wall glycopeptides.</text>
        <dbReference type="EC" id="3.5.1.28"/>
    </reaction>
</comment>
<feature type="region of interest" description="Disordered" evidence="4">
    <location>
        <begin position="161"/>
        <end position="304"/>
    </location>
</feature>
<keyword evidence="5" id="KW-0732">Signal</keyword>
<evidence type="ECO:0000256" key="2">
    <source>
        <dbReference type="ARBA" id="ARBA00011901"/>
    </source>
</evidence>
<feature type="chain" id="PRO_5045957463" description="N-acetylmuramoyl-L-alanine amidase" evidence="5">
    <location>
        <begin position="20"/>
        <end position="597"/>
    </location>
</feature>
<comment type="caution">
    <text evidence="7">The sequence shown here is derived from an EMBL/GenBank/DDBJ whole genome shotgun (WGS) entry which is preliminary data.</text>
</comment>
<dbReference type="InterPro" id="IPR011990">
    <property type="entry name" value="TPR-like_helical_dom_sf"/>
</dbReference>
<keyword evidence="3 7" id="KW-0378">Hydrolase</keyword>
<feature type="compositionally biased region" description="Pro residues" evidence="4">
    <location>
        <begin position="163"/>
        <end position="172"/>
    </location>
</feature>
<organism evidence="7 8">
    <name type="scientific">Archangium lansingense</name>
    <dbReference type="NCBI Taxonomy" id="2995310"/>
    <lineage>
        <taxon>Bacteria</taxon>
        <taxon>Pseudomonadati</taxon>
        <taxon>Myxococcota</taxon>
        <taxon>Myxococcia</taxon>
        <taxon>Myxococcales</taxon>
        <taxon>Cystobacterineae</taxon>
        <taxon>Archangiaceae</taxon>
        <taxon>Archangium</taxon>
    </lineage>
</organism>
<feature type="signal peptide" evidence="5">
    <location>
        <begin position="1"/>
        <end position="19"/>
    </location>
</feature>
<dbReference type="Proteomes" id="UP001207654">
    <property type="component" value="Unassembled WGS sequence"/>
</dbReference>
<dbReference type="Gene3D" id="3.40.630.40">
    <property type="entry name" value="Zn-dependent exopeptidases"/>
    <property type="match status" value="1"/>
</dbReference>
<evidence type="ECO:0000256" key="5">
    <source>
        <dbReference type="SAM" id="SignalP"/>
    </source>
</evidence>
<evidence type="ECO:0000313" key="7">
    <source>
        <dbReference type="EMBL" id="MCY1078053.1"/>
    </source>
</evidence>
<evidence type="ECO:0000256" key="3">
    <source>
        <dbReference type="ARBA" id="ARBA00022801"/>
    </source>
</evidence>
<feature type="compositionally biased region" description="Low complexity" evidence="4">
    <location>
        <begin position="220"/>
        <end position="234"/>
    </location>
</feature>
<reference evidence="7 8" key="1">
    <citation type="submission" date="2022-11" db="EMBL/GenBank/DDBJ databases">
        <title>Minimal conservation of predation-associated metabolite biosynthetic gene clusters underscores biosynthetic potential of Myxococcota including descriptions for ten novel species: Archangium lansinium sp. nov., Myxococcus landrumus sp. nov., Nannocystis bai.</title>
        <authorList>
            <person name="Ahearne A."/>
            <person name="Stevens C."/>
            <person name="Phillips K."/>
        </authorList>
    </citation>
    <scope>NUCLEOTIDE SEQUENCE [LARGE SCALE GENOMIC DNA]</scope>
    <source>
        <strain evidence="7 8">MIWBW</strain>
    </source>
</reference>
<sequence>MLPRFVLLLALLLPIATQAKRDPAETSYEEARRSYYALKDDAARRKLRHHWLKVAARFEAVAANHPKSPRAPDALYTAAELLNELSRISFVAEDQQAAIADYTRVVESHPRHRLADDAALTLARMYFERMDQPEAARRVINGSLKANPKGDRVRDLKALLASLPPPPAPKAPAPAREKTPARTPPESSPAPAVATTQPSKPATSEPLPVIRVDLSKQAESQPAPAQQTVASAAAGEKPSTSPLLDAIGRHSREPGSTAQAPQPTPAPESKPAEEPVKVAEQPTKPVEQPVKVAEQPVKPSVEPTKPAVVEPVKVAEQPTKPVEPPTSALASNKSVTAPVDEHVAQARLKAAAKVSHNAELTLAEQLGLKVRRVVIDAGHGGHDTGAIGRKGTKEKDVTLAIAQKLARELRTRGLEVMLTRDGDRYLKLEERARMANELRGDLFISIHCNSAPTSKLRGIETYTLNTSADRYSIRLAARENASSEKGISDLQFILADLATKANTEESTRLATRVQKSLVSHLSSQYKGVKDLGTKEALFYVLLGTKMPAILVETSFLSHAEEESRLASDTYQEDVAQAIAHGVEDFLGRRQLAKVQVD</sequence>